<dbReference type="InterPro" id="IPR007588">
    <property type="entry name" value="Znf_FLYWCH"/>
</dbReference>
<evidence type="ECO:0000259" key="5">
    <source>
        <dbReference type="Pfam" id="PF04500"/>
    </source>
</evidence>
<dbReference type="GO" id="GO:0008270">
    <property type="term" value="F:zinc ion binding"/>
    <property type="evidence" value="ECO:0007669"/>
    <property type="project" value="UniProtKB-KW"/>
</dbReference>
<sequence>MKGIDESVNNDGSKESGRLTANGLLPTLNESQNDQFEKMVLPCFLRTVKGGMKLCDLNGFRFIRNRVDRTKIYWTCERKKNECRARAISNVDHTGVSFNEVDHNHSPPEWGSHHRSKKNVKVRLGVSSQPHQIKYHVQGIIWEGKTGGGEEIRSFN</sequence>
<accession>E0W2L3</accession>
<dbReference type="Proteomes" id="UP000009046">
    <property type="component" value="Unassembled WGS sequence"/>
</dbReference>
<feature type="region of interest" description="Disordered" evidence="4">
    <location>
        <begin position="1"/>
        <end position="26"/>
    </location>
</feature>
<evidence type="ECO:0000256" key="1">
    <source>
        <dbReference type="ARBA" id="ARBA00022723"/>
    </source>
</evidence>
<name>E0W2L3_PEDHC</name>
<keyword evidence="8" id="KW-1185">Reference proteome</keyword>
<keyword evidence="1" id="KW-0479">Metal-binding</keyword>
<dbReference type="InParanoid" id="E0W2L3"/>
<protein>
    <recommendedName>
        <fullName evidence="5">FLYWCH-type domain-containing protein</fullName>
    </recommendedName>
</protein>
<dbReference type="VEuPathDB" id="VectorBase:PHUM595750"/>
<dbReference type="RefSeq" id="XP_002432607.1">
    <property type="nucleotide sequence ID" value="XM_002432562.1"/>
</dbReference>
<reference evidence="6" key="2">
    <citation type="submission" date="2007-04" db="EMBL/GenBank/DDBJ databases">
        <title>The genome of the human body louse.</title>
        <authorList>
            <consortium name="The Human Body Louse Genome Consortium"/>
            <person name="Kirkness E."/>
            <person name="Walenz B."/>
            <person name="Hass B."/>
            <person name="Bruggner R."/>
            <person name="Strausberg R."/>
        </authorList>
    </citation>
    <scope>NUCLEOTIDE SEQUENCE</scope>
    <source>
        <strain evidence="6">USDA</strain>
    </source>
</reference>
<dbReference type="KEGG" id="phu:Phum_PHUM595750"/>
<reference evidence="7" key="3">
    <citation type="submission" date="2021-02" db="UniProtKB">
        <authorList>
            <consortium name="EnsemblMetazoa"/>
        </authorList>
    </citation>
    <scope>IDENTIFICATION</scope>
    <source>
        <strain evidence="7">USDA</strain>
    </source>
</reference>
<feature type="domain" description="FLYWCH-type" evidence="5">
    <location>
        <begin position="44"/>
        <end position="105"/>
    </location>
</feature>
<dbReference type="AlphaFoldDB" id="E0W2L3"/>
<dbReference type="EMBL" id="DS235879">
    <property type="protein sequence ID" value="EEB19869.1"/>
    <property type="molecule type" value="Genomic_DNA"/>
</dbReference>
<keyword evidence="3" id="KW-0862">Zinc</keyword>
<dbReference type="GeneID" id="8239604"/>
<evidence type="ECO:0000313" key="8">
    <source>
        <dbReference type="Proteomes" id="UP000009046"/>
    </source>
</evidence>
<evidence type="ECO:0000256" key="2">
    <source>
        <dbReference type="ARBA" id="ARBA00022771"/>
    </source>
</evidence>
<reference evidence="6" key="1">
    <citation type="submission" date="2007-04" db="EMBL/GenBank/DDBJ databases">
        <title>Annotation of Pediculus humanus corporis strain USDA.</title>
        <authorList>
            <person name="Kirkness E."/>
            <person name="Hannick L."/>
            <person name="Hass B."/>
            <person name="Bruggner R."/>
            <person name="Lawson D."/>
            <person name="Bidwell S."/>
            <person name="Joardar V."/>
            <person name="Caler E."/>
            <person name="Walenz B."/>
            <person name="Inman J."/>
            <person name="Schobel S."/>
            <person name="Galinsky K."/>
            <person name="Amedeo P."/>
            <person name="Strausberg R."/>
        </authorList>
    </citation>
    <scope>NUCLEOTIDE SEQUENCE</scope>
    <source>
        <strain evidence="6">USDA</strain>
    </source>
</reference>
<dbReference type="Pfam" id="PF04500">
    <property type="entry name" value="FLYWCH"/>
    <property type="match status" value="1"/>
</dbReference>
<dbReference type="Gene3D" id="2.20.25.240">
    <property type="match status" value="1"/>
</dbReference>
<evidence type="ECO:0000256" key="3">
    <source>
        <dbReference type="ARBA" id="ARBA00022833"/>
    </source>
</evidence>
<organism>
    <name type="scientific">Pediculus humanus subsp. corporis</name>
    <name type="common">Body louse</name>
    <dbReference type="NCBI Taxonomy" id="121224"/>
    <lineage>
        <taxon>Eukaryota</taxon>
        <taxon>Metazoa</taxon>
        <taxon>Ecdysozoa</taxon>
        <taxon>Arthropoda</taxon>
        <taxon>Hexapoda</taxon>
        <taxon>Insecta</taxon>
        <taxon>Pterygota</taxon>
        <taxon>Neoptera</taxon>
        <taxon>Paraneoptera</taxon>
        <taxon>Psocodea</taxon>
        <taxon>Troctomorpha</taxon>
        <taxon>Phthiraptera</taxon>
        <taxon>Anoplura</taxon>
        <taxon>Pediculidae</taxon>
        <taxon>Pediculus</taxon>
    </lineage>
</organism>
<dbReference type="CTD" id="8239604"/>
<dbReference type="EnsemblMetazoa" id="PHUM595750-RA">
    <property type="protein sequence ID" value="PHUM595750-PA"/>
    <property type="gene ID" value="PHUM595750"/>
</dbReference>
<evidence type="ECO:0000313" key="7">
    <source>
        <dbReference type="EnsemblMetazoa" id="PHUM595750-PA"/>
    </source>
</evidence>
<evidence type="ECO:0000313" key="6">
    <source>
        <dbReference type="EMBL" id="EEB19869.1"/>
    </source>
</evidence>
<dbReference type="EMBL" id="AAZO01007260">
    <property type="status" value="NOT_ANNOTATED_CDS"/>
    <property type="molecule type" value="Genomic_DNA"/>
</dbReference>
<dbReference type="HOGENOM" id="CLU_1688846_0_0_1"/>
<evidence type="ECO:0000256" key="4">
    <source>
        <dbReference type="SAM" id="MobiDB-lite"/>
    </source>
</evidence>
<gene>
    <name evidence="7" type="primary">8239604</name>
    <name evidence="6" type="ORF">Phum_PHUM595750</name>
</gene>
<keyword evidence="2" id="KW-0863">Zinc-finger</keyword>
<proteinExistence type="predicted"/>